<dbReference type="InterPro" id="IPR011008">
    <property type="entry name" value="Dimeric_a/b-barrel"/>
</dbReference>
<dbReference type="SMART" id="SM00886">
    <property type="entry name" value="Dabb"/>
    <property type="match status" value="1"/>
</dbReference>
<keyword evidence="4" id="KW-1185">Reference proteome</keyword>
<reference evidence="3" key="2">
    <citation type="submission" date="2021-11" db="EMBL/GenBank/DDBJ databases">
        <authorList>
            <consortium name="Genoscope - CEA"/>
            <person name="William W."/>
        </authorList>
    </citation>
    <scope>NUCLEOTIDE SEQUENCE</scope>
</reference>
<dbReference type="EMBL" id="CAKKNE010000004">
    <property type="protein sequence ID" value="CAH0373845.1"/>
    <property type="molecule type" value="Genomic_DNA"/>
</dbReference>
<gene>
    <name evidence="2" type="ORF">PCAL00307_LOCUS25</name>
    <name evidence="3" type="ORF">PECAL_4P10860</name>
</gene>
<dbReference type="InterPro" id="IPR008000">
    <property type="entry name" value="Rham/fucose_mutarotase"/>
</dbReference>
<evidence type="ECO:0000313" key="2">
    <source>
        <dbReference type="EMBL" id="CAE0684591.1"/>
    </source>
</evidence>
<accession>A0A7S3ZJ55</accession>
<dbReference type="Gene3D" id="3.30.70.100">
    <property type="match status" value="2"/>
</dbReference>
<dbReference type="PANTHER" id="PTHR34389">
    <property type="entry name" value="L-RHAMNOSE MUTAROTASE"/>
    <property type="match status" value="1"/>
</dbReference>
<dbReference type="PROSITE" id="PS51502">
    <property type="entry name" value="S_R_A_B_BARREL"/>
    <property type="match status" value="1"/>
</dbReference>
<dbReference type="Pfam" id="PF05336">
    <property type="entry name" value="rhaM"/>
    <property type="match status" value="1"/>
</dbReference>
<dbReference type="Proteomes" id="UP000789595">
    <property type="component" value="Unassembled WGS sequence"/>
</dbReference>
<evidence type="ECO:0000313" key="3">
    <source>
        <dbReference type="EMBL" id="CAH0373845.1"/>
    </source>
</evidence>
<dbReference type="GO" id="GO:0016857">
    <property type="term" value="F:racemase and epimerase activity, acting on carbohydrates and derivatives"/>
    <property type="evidence" value="ECO:0007669"/>
    <property type="project" value="InterPro"/>
</dbReference>
<dbReference type="AlphaFoldDB" id="A0A7S3ZJ55"/>
<evidence type="ECO:0000313" key="4">
    <source>
        <dbReference type="Proteomes" id="UP000789595"/>
    </source>
</evidence>
<protein>
    <recommendedName>
        <fullName evidence="1">Stress-response A/B barrel domain-containing protein</fullName>
    </recommendedName>
</protein>
<dbReference type="InterPro" id="IPR013097">
    <property type="entry name" value="Dabb"/>
</dbReference>
<feature type="domain" description="Stress-response A/B barrel" evidence="1">
    <location>
        <begin position="35"/>
        <end position="132"/>
    </location>
</feature>
<reference evidence="2" key="1">
    <citation type="submission" date="2021-01" db="EMBL/GenBank/DDBJ databases">
        <authorList>
            <person name="Corre E."/>
            <person name="Pelletier E."/>
            <person name="Niang G."/>
            <person name="Scheremetjew M."/>
            <person name="Finn R."/>
            <person name="Kale V."/>
            <person name="Holt S."/>
            <person name="Cochrane G."/>
            <person name="Meng A."/>
            <person name="Brown T."/>
            <person name="Cohen L."/>
        </authorList>
    </citation>
    <scope>NUCLEOTIDE SEQUENCE</scope>
    <source>
        <strain evidence="2">CCMP1756</strain>
    </source>
</reference>
<sequence length="260" mass="28945">MPPQSPLALAAAAAAGAMVATLLARRRRTPAPSRVRHMVLVKLKPGTPSDAVDAMLAALRRLPARIPTILRMEVGRQVASLDDGRNASIGGLVEFASEGDYKAYAKHEAHIAVIKDHILPHMVAGGRAALQTAVDDWTPQAWTGPARTRNGRRRVAFEMRFDKTRLAEYKRRHERVWPAMQEALVRNGWHEYSLFCGSDGRAFGVFESDAPFSECCERMAREAVNERWQREMAPFSATKEHPDAAAVELEHYFYLGTDTV</sequence>
<dbReference type="SUPFAM" id="SSF54909">
    <property type="entry name" value="Dimeric alpha+beta barrel"/>
    <property type="match status" value="2"/>
</dbReference>
<name>A0A7S3ZJ55_9STRA</name>
<dbReference type="GO" id="GO:0019301">
    <property type="term" value="P:rhamnose catabolic process"/>
    <property type="evidence" value="ECO:0007669"/>
    <property type="project" value="TreeGrafter"/>
</dbReference>
<proteinExistence type="predicted"/>
<dbReference type="Pfam" id="PF07876">
    <property type="entry name" value="Dabb"/>
    <property type="match status" value="1"/>
</dbReference>
<dbReference type="PANTHER" id="PTHR34389:SF2">
    <property type="entry name" value="L-RHAMNOSE MUTAROTASE"/>
    <property type="match status" value="1"/>
</dbReference>
<organism evidence="2">
    <name type="scientific">Pelagomonas calceolata</name>
    <dbReference type="NCBI Taxonomy" id="35677"/>
    <lineage>
        <taxon>Eukaryota</taxon>
        <taxon>Sar</taxon>
        <taxon>Stramenopiles</taxon>
        <taxon>Ochrophyta</taxon>
        <taxon>Pelagophyceae</taxon>
        <taxon>Pelagomonadales</taxon>
        <taxon>Pelagomonadaceae</taxon>
        <taxon>Pelagomonas</taxon>
    </lineage>
</organism>
<dbReference type="EMBL" id="HBIW01000028">
    <property type="protein sequence ID" value="CAE0684591.1"/>
    <property type="molecule type" value="Transcribed_RNA"/>
</dbReference>
<dbReference type="OrthoDB" id="42919at2759"/>
<evidence type="ECO:0000259" key="1">
    <source>
        <dbReference type="PROSITE" id="PS51502"/>
    </source>
</evidence>